<dbReference type="Proteomes" id="UP000001660">
    <property type="component" value="Chromosome"/>
</dbReference>
<dbReference type="CDD" id="cd05374">
    <property type="entry name" value="17beta-HSD-like_SDR_c"/>
    <property type="match status" value="1"/>
</dbReference>
<gene>
    <name evidence="3" type="ORF">NIDE3609</name>
</gene>
<dbReference type="PRINTS" id="PR00080">
    <property type="entry name" value="SDRFAMILY"/>
</dbReference>
<name>D8PJ52_9BACT</name>
<dbReference type="HOGENOM" id="CLU_010194_2_9_0"/>
<sequence length="307" mass="33077">MIGYATGGKNRLDMLNWFSQSPQSDSVVITGASTGIGAACALALDKLGYRVFAGVRHPADGERLQQQAGPRLMPIRLDVTDAASISAASHTVAAMVGEHGLAGLLNNAGIGVAGPIELLPLADWRRQFEVNVFGLIAVTQTFLPLIRTGRGRIINMGSIAGRASMPFMAPYAASKHALEAITDALRLELQPWGIRVALIAPGAIATPIWKKTRKEVDAWDAAWGQELKGMYQEGFTRIKDAATAAGEQAQPASVVAEAVSHALRSRWPKTRYLVGSDAAIRAYLALLLPDRLNDWLITRIVKLPRRR</sequence>
<keyword evidence="3" id="KW-0560">Oxidoreductase</keyword>
<comment type="similarity">
    <text evidence="1">Belongs to the short-chain dehydrogenases/reductases (SDR) family.</text>
</comment>
<keyword evidence="4" id="KW-1185">Reference proteome</keyword>
<dbReference type="InterPro" id="IPR057326">
    <property type="entry name" value="KR_dom"/>
</dbReference>
<feature type="domain" description="Ketoreductase" evidence="2">
    <location>
        <begin position="25"/>
        <end position="202"/>
    </location>
</feature>
<dbReference type="EC" id="1.1.-.-" evidence="3"/>
<dbReference type="InterPro" id="IPR020904">
    <property type="entry name" value="Sc_DH/Rdtase_CS"/>
</dbReference>
<dbReference type="PANTHER" id="PTHR43313:SF1">
    <property type="entry name" value="3BETA-HYDROXYSTEROID DEHYDROGENASE DHS-16"/>
    <property type="match status" value="1"/>
</dbReference>
<dbReference type="STRING" id="330214.NIDE3609"/>
<dbReference type="SUPFAM" id="SSF51735">
    <property type="entry name" value="NAD(P)-binding Rossmann-fold domains"/>
    <property type="match status" value="1"/>
</dbReference>
<dbReference type="Pfam" id="PF00106">
    <property type="entry name" value="adh_short"/>
    <property type="match status" value="1"/>
</dbReference>
<organism evidence="3 4">
    <name type="scientific">Nitrospira defluvii</name>
    <dbReference type="NCBI Taxonomy" id="330214"/>
    <lineage>
        <taxon>Bacteria</taxon>
        <taxon>Pseudomonadati</taxon>
        <taxon>Nitrospirota</taxon>
        <taxon>Nitrospiria</taxon>
        <taxon>Nitrospirales</taxon>
        <taxon>Nitrospiraceae</taxon>
        <taxon>Nitrospira</taxon>
    </lineage>
</organism>
<dbReference type="EMBL" id="FP929003">
    <property type="protein sequence ID" value="CBK43289.1"/>
    <property type="molecule type" value="Genomic_DNA"/>
</dbReference>
<dbReference type="GO" id="GO:0008202">
    <property type="term" value="P:steroid metabolic process"/>
    <property type="evidence" value="ECO:0007669"/>
    <property type="project" value="TreeGrafter"/>
</dbReference>
<dbReference type="eggNOG" id="COG4221">
    <property type="taxonomic scope" value="Bacteria"/>
</dbReference>
<dbReference type="Gene3D" id="3.40.50.720">
    <property type="entry name" value="NAD(P)-binding Rossmann-like Domain"/>
    <property type="match status" value="1"/>
</dbReference>
<protein>
    <submittedName>
        <fullName evidence="3">Oxidoreductase, Glucose/ribitol dehydrogenase family</fullName>
        <ecNumber evidence="3">1.1.-.-</ecNumber>
    </submittedName>
</protein>
<proteinExistence type="inferred from homology"/>
<dbReference type="PRINTS" id="PR00081">
    <property type="entry name" value="GDHRDH"/>
</dbReference>
<evidence type="ECO:0000259" key="2">
    <source>
        <dbReference type="SMART" id="SM00822"/>
    </source>
</evidence>
<accession>D8PJ52</accession>
<dbReference type="PANTHER" id="PTHR43313">
    <property type="entry name" value="SHORT-CHAIN DEHYDROGENASE/REDUCTASE FAMILY 9C"/>
    <property type="match status" value="1"/>
</dbReference>
<evidence type="ECO:0000313" key="3">
    <source>
        <dbReference type="EMBL" id="CBK43289.1"/>
    </source>
</evidence>
<dbReference type="OrthoDB" id="9775296at2"/>
<evidence type="ECO:0000256" key="1">
    <source>
        <dbReference type="RuleBase" id="RU000363"/>
    </source>
</evidence>
<dbReference type="GO" id="GO:0016491">
    <property type="term" value="F:oxidoreductase activity"/>
    <property type="evidence" value="ECO:0007669"/>
    <property type="project" value="UniProtKB-KW"/>
</dbReference>
<dbReference type="InterPro" id="IPR002347">
    <property type="entry name" value="SDR_fam"/>
</dbReference>
<dbReference type="AlphaFoldDB" id="D8PJ52"/>
<evidence type="ECO:0000313" key="4">
    <source>
        <dbReference type="Proteomes" id="UP000001660"/>
    </source>
</evidence>
<dbReference type="PROSITE" id="PS00061">
    <property type="entry name" value="ADH_SHORT"/>
    <property type="match status" value="1"/>
</dbReference>
<dbReference type="SMART" id="SM00822">
    <property type="entry name" value="PKS_KR"/>
    <property type="match status" value="1"/>
</dbReference>
<reference evidence="3 4" key="1">
    <citation type="journal article" date="2010" name="Proc. Natl. Acad. Sci. U.S.A.">
        <title>A Nitrospira metagenome illuminates the physiology and evolution of globally important nitrite-oxidizing bacteria.</title>
        <authorList>
            <person name="Lucker S."/>
            <person name="Wagner M."/>
            <person name="Maixner F."/>
            <person name="Pelletier E."/>
            <person name="Koch H."/>
            <person name="Vacherie B."/>
            <person name="Rattei T."/>
            <person name="Sinninghe Damste J."/>
            <person name="Spieck E."/>
            <person name="Le Paslier D."/>
            <person name="Daims H."/>
        </authorList>
    </citation>
    <scope>NUCLEOTIDE SEQUENCE [LARGE SCALE GENOMIC DNA]</scope>
</reference>
<dbReference type="KEGG" id="nde:NIDE3609"/>
<dbReference type="InterPro" id="IPR036291">
    <property type="entry name" value="NAD(P)-bd_dom_sf"/>
</dbReference>